<dbReference type="SMART" id="SM00419">
    <property type="entry name" value="HTH_CRP"/>
    <property type="match status" value="1"/>
</dbReference>
<evidence type="ECO:0000256" key="3">
    <source>
        <dbReference type="ARBA" id="ARBA00023163"/>
    </source>
</evidence>
<evidence type="ECO:0000256" key="1">
    <source>
        <dbReference type="ARBA" id="ARBA00023015"/>
    </source>
</evidence>
<dbReference type="PROSITE" id="PS51063">
    <property type="entry name" value="HTH_CRP_2"/>
    <property type="match status" value="1"/>
</dbReference>
<dbReference type="Gene3D" id="2.60.120.10">
    <property type="entry name" value="Jelly Rolls"/>
    <property type="match status" value="1"/>
</dbReference>
<dbReference type="GO" id="GO:0003677">
    <property type="term" value="F:DNA binding"/>
    <property type="evidence" value="ECO:0007669"/>
    <property type="project" value="UniProtKB-KW"/>
</dbReference>
<dbReference type="OrthoDB" id="892842at2"/>
<dbReference type="InterPro" id="IPR050397">
    <property type="entry name" value="Env_Response_Regulators"/>
</dbReference>
<dbReference type="InterPro" id="IPR014710">
    <property type="entry name" value="RmlC-like_jellyroll"/>
</dbReference>
<evidence type="ECO:0000313" key="7">
    <source>
        <dbReference type="Proteomes" id="UP000307087"/>
    </source>
</evidence>
<evidence type="ECO:0000259" key="5">
    <source>
        <dbReference type="PROSITE" id="PS51063"/>
    </source>
</evidence>
<reference evidence="6 7" key="1">
    <citation type="journal article" date="2009" name="Int. J. Syst. Evol. Microbiol.">
        <title>Nocardioides caeni sp. nov., isolated from wastewater.</title>
        <authorList>
            <person name="Yoon J.H."/>
            <person name="Kang S.J."/>
            <person name="Park S."/>
            <person name="Kim W."/>
            <person name="Oh T.K."/>
        </authorList>
    </citation>
    <scope>NUCLEOTIDE SEQUENCE [LARGE SCALE GENOMIC DNA]</scope>
    <source>
        <strain evidence="6 7">DSM 23134</strain>
    </source>
</reference>
<name>A0A4S8MZW5_9ACTN</name>
<dbReference type="Gene3D" id="1.10.10.10">
    <property type="entry name" value="Winged helix-like DNA-binding domain superfamily/Winged helix DNA-binding domain"/>
    <property type="match status" value="1"/>
</dbReference>
<dbReference type="AlphaFoldDB" id="A0A4S8MZW5"/>
<evidence type="ECO:0000313" key="6">
    <source>
        <dbReference type="EMBL" id="THV09040.1"/>
    </source>
</evidence>
<dbReference type="SMART" id="SM00100">
    <property type="entry name" value="cNMP"/>
    <property type="match status" value="1"/>
</dbReference>
<dbReference type="Proteomes" id="UP000307087">
    <property type="component" value="Unassembled WGS sequence"/>
</dbReference>
<keyword evidence="1" id="KW-0805">Transcription regulation</keyword>
<accession>A0A4S8MZW5</accession>
<gene>
    <name evidence="6" type="ORF">E9934_17795</name>
</gene>
<dbReference type="Pfam" id="PF13545">
    <property type="entry name" value="HTH_Crp_2"/>
    <property type="match status" value="1"/>
</dbReference>
<keyword evidence="3" id="KW-0804">Transcription</keyword>
<dbReference type="InterPro" id="IPR036390">
    <property type="entry name" value="WH_DNA-bd_sf"/>
</dbReference>
<dbReference type="GO" id="GO:0003700">
    <property type="term" value="F:DNA-binding transcription factor activity"/>
    <property type="evidence" value="ECO:0007669"/>
    <property type="project" value="TreeGrafter"/>
</dbReference>
<dbReference type="InterPro" id="IPR036388">
    <property type="entry name" value="WH-like_DNA-bd_sf"/>
</dbReference>
<organism evidence="6 7">
    <name type="scientific">Nocardioides caeni</name>
    <dbReference type="NCBI Taxonomy" id="574700"/>
    <lineage>
        <taxon>Bacteria</taxon>
        <taxon>Bacillati</taxon>
        <taxon>Actinomycetota</taxon>
        <taxon>Actinomycetes</taxon>
        <taxon>Propionibacteriales</taxon>
        <taxon>Nocardioidaceae</taxon>
        <taxon>Nocardioides</taxon>
    </lineage>
</organism>
<protein>
    <submittedName>
        <fullName evidence="6">Crp/Fnr family transcriptional regulator</fullName>
    </submittedName>
</protein>
<sequence>MRVEWHLLRSLTEAERAELLAIGRRRTFARNEVVCHAGDPADSLHLIVSGHLAIRVSLPSGDAATINVLAPGSSFGELALLRADGTRTATVTAIEAAETMAIPASAFQALCSRKPEVQRALSAMLAERVDELSHRLLELSYVGLDRRVYRRLLELARSYHDGTGPPVLPITQSQLADLTGGTRPTVNQILQGLVERGTIEIGRGRITVLDGKELRRRAGL</sequence>
<dbReference type="InterPro" id="IPR000595">
    <property type="entry name" value="cNMP-bd_dom"/>
</dbReference>
<dbReference type="PANTHER" id="PTHR24567:SF74">
    <property type="entry name" value="HTH-TYPE TRANSCRIPTIONAL REGULATOR ARCR"/>
    <property type="match status" value="1"/>
</dbReference>
<keyword evidence="2" id="KW-0238">DNA-binding</keyword>
<feature type="domain" description="HTH crp-type" evidence="5">
    <location>
        <begin position="142"/>
        <end position="212"/>
    </location>
</feature>
<comment type="caution">
    <text evidence="6">The sequence shown here is derived from an EMBL/GenBank/DDBJ whole genome shotgun (WGS) entry which is preliminary data.</text>
</comment>
<dbReference type="PROSITE" id="PS50042">
    <property type="entry name" value="CNMP_BINDING_3"/>
    <property type="match status" value="1"/>
</dbReference>
<dbReference type="SUPFAM" id="SSF46785">
    <property type="entry name" value="Winged helix' DNA-binding domain"/>
    <property type="match status" value="1"/>
</dbReference>
<evidence type="ECO:0000259" key="4">
    <source>
        <dbReference type="PROSITE" id="PS50042"/>
    </source>
</evidence>
<dbReference type="PANTHER" id="PTHR24567">
    <property type="entry name" value="CRP FAMILY TRANSCRIPTIONAL REGULATORY PROTEIN"/>
    <property type="match status" value="1"/>
</dbReference>
<dbReference type="SUPFAM" id="SSF51206">
    <property type="entry name" value="cAMP-binding domain-like"/>
    <property type="match status" value="1"/>
</dbReference>
<dbReference type="InterPro" id="IPR018490">
    <property type="entry name" value="cNMP-bd_dom_sf"/>
</dbReference>
<dbReference type="InterPro" id="IPR012318">
    <property type="entry name" value="HTH_CRP"/>
</dbReference>
<dbReference type="GO" id="GO:0005829">
    <property type="term" value="C:cytosol"/>
    <property type="evidence" value="ECO:0007669"/>
    <property type="project" value="TreeGrafter"/>
</dbReference>
<dbReference type="InterPro" id="IPR018488">
    <property type="entry name" value="cNMP-bd_CS"/>
</dbReference>
<dbReference type="CDD" id="cd00038">
    <property type="entry name" value="CAP_ED"/>
    <property type="match status" value="1"/>
</dbReference>
<dbReference type="EMBL" id="STGW01000018">
    <property type="protein sequence ID" value="THV09040.1"/>
    <property type="molecule type" value="Genomic_DNA"/>
</dbReference>
<feature type="domain" description="Cyclic nucleotide-binding" evidence="4">
    <location>
        <begin position="7"/>
        <end position="128"/>
    </location>
</feature>
<evidence type="ECO:0000256" key="2">
    <source>
        <dbReference type="ARBA" id="ARBA00023125"/>
    </source>
</evidence>
<dbReference type="PROSITE" id="PS00889">
    <property type="entry name" value="CNMP_BINDING_2"/>
    <property type="match status" value="1"/>
</dbReference>
<dbReference type="Pfam" id="PF00027">
    <property type="entry name" value="cNMP_binding"/>
    <property type="match status" value="1"/>
</dbReference>
<keyword evidence="7" id="KW-1185">Reference proteome</keyword>
<proteinExistence type="predicted"/>